<gene>
    <name evidence="2" type="ORF">DYI37_04090</name>
</gene>
<protein>
    <submittedName>
        <fullName evidence="2">Helix-turn-helix domain-containing protein</fullName>
    </submittedName>
</protein>
<reference evidence="2 3" key="1">
    <citation type="submission" date="2018-08" db="EMBL/GenBank/DDBJ databases">
        <title>Fulvimarina sp. 85, whole genome shotgun sequence.</title>
        <authorList>
            <person name="Tuo L."/>
        </authorList>
    </citation>
    <scope>NUCLEOTIDE SEQUENCE [LARGE SCALE GENOMIC DNA]</scope>
    <source>
        <strain evidence="2 3">85</strain>
    </source>
</reference>
<evidence type="ECO:0000313" key="3">
    <source>
        <dbReference type="Proteomes" id="UP000264310"/>
    </source>
</evidence>
<proteinExistence type="predicted"/>
<organism evidence="2 3">
    <name type="scientific">Fulvimarina endophytica</name>
    <dbReference type="NCBI Taxonomy" id="2293836"/>
    <lineage>
        <taxon>Bacteria</taxon>
        <taxon>Pseudomonadati</taxon>
        <taxon>Pseudomonadota</taxon>
        <taxon>Alphaproteobacteria</taxon>
        <taxon>Hyphomicrobiales</taxon>
        <taxon>Aurantimonadaceae</taxon>
        <taxon>Fulvimarina</taxon>
    </lineage>
</organism>
<keyword evidence="3" id="KW-1185">Reference proteome</keyword>
<sequence length="345" mass="37111">MSEWGKVPKDAFTDGRLSRTDVRVLGILCAHASGKTGICTRKQGAIGEELGLSRETVNRSLKKLSNLGYVQPKPRAGMKRSLDYRVLVSNGMAGQLGLFDAIEAPRQAKTKAPIGRGSLKSCDQNTIKKAGSNTKRCDQDVTSVVTPEITSVVTPSVTSKEQTLVNREPAGSAEPRDAKSGDAARPVLECDDVADPPFLIPASAAPPPNADLDLLEDRLREAAASAIHAPSPALRNLSVIESWIAAGCDLDRDIIPAIAGKARQHRRSPIRTWSYFEGAVLDARDHRLTLAARPPSSNVVPFDPRNEHDSARPPLRSAAGRFTAAAAFRRRQFADFVPGDPDEAD</sequence>
<dbReference type="OrthoDB" id="7776647at2"/>
<dbReference type="Gene3D" id="1.10.10.10">
    <property type="entry name" value="Winged helix-like DNA-binding domain superfamily/Winged helix DNA-binding domain"/>
    <property type="match status" value="1"/>
</dbReference>
<evidence type="ECO:0000313" key="2">
    <source>
        <dbReference type="EMBL" id="RFC65054.1"/>
    </source>
</evidence>
<dbReference type="Proteomes" id="UP000264310">
    <property type="component" value="Unassembled WGS sequence"/>
</dbReference>
<dbReference type="EMBL" id="QURL01000002">
    <property type="protein sequence ID" value="RFC65054.1"/>
    <property type="molecule type" value="Genomic_DNA"/>
</dbReference>
<evidence type="ECO:0000256" key="1">
    <source>
        <dbReference type="SAM" id="MobiDB-lite"/>
    </source>
</evidence>
<comment type="caution">
    <text evidence="2">The sequence shown here is derived from an EMBL/GenBank/DDBJ whole genome shotgun (WGS) entry which is preliminary data.</text>
</comment>
<feature type="region of interest" description="Disordered" evidence="1">
    <location>
        <begin position="155"/>
        <end position="183"/>
    </location>
</feature>
<dbReference type="InterPro" id="IPR036390">
    <property type="entry name" value="WH_DNA-bd_sf"/>
</dbReference>
<feature type="compositionally biased region" description="Polar residues" evidence="1">
    <location>
        <begin position="155"/>
        <end position="165"/>
    </location>
</feature>
<feature type="region of interest" description="Disordered" evidence="1">
    <location>
        <begin position="298"/>
        <end position="318"/>
    </location>
</feature>
<dbReference type="RefSeq" id="WP_116681952.1">
    <property type="nucleotide sequence ID" value="NZ_QURL01000002.1"/>
</dbReference>
<dbReference type="SUPFAM" id="SSF46785">
    <property type="entry name" value="Winged helix' DNA-binding domain"/>
    <property type="match status" value="1"/>
</dbReference>
<dbReference type="InterPro" id="IPR036388">
    <property type="entry name" value="WH-like_DNA-bd_sf"/>
</dbReference>
<name>A0A371X7K8_9HYPH</name>
<dbReference type="AlphaFoldDB" id="A0A371X7K8"/>
<accession>A0A371X7K8</accession>
<dbReference type="Pfam" id="PF13730">
    <property type="entry name" value="HTH_36"/>
    <property type="match status" value="1"/>
</dbReference>